<keyword evidence="2" id="KW-1185">Reference proteome</keyword>
<evidence type="ECO:0000313" key="2">
    <source>
        <dbReference type="Proteomes" id="UP001162483"/>
    </source>
</evidence>
<feature type="non-terminal residue" evidence="1">
    <location>
        <position position="53"/>
    </location>
</feature>
<comment type="caution">
    <text evidence="1">The sequence shown here is derived from an EMBL/GenBank/DDBJ whole genome shotgun (WGS) entry which is preliminary data.</text>
</comment>
<evidence type="ECO:0000313" key="1">
    <source>
        <dbReference type="EMBL" id="CAI9543527.1"/>
    </source>
</evidence>
<organism evidence="1 2">
    <name type="scientific">Staurois parvus</name>
    <dbReference type="NCBI Taxonomy" id="386267"/>
    <lineage>
        <taxon>Eukaryota</taxon>
        <taxon>Metazoa</taxon>
        <taxon>Chordata</taxon>
        <taxon>Craniata</taxon>
        <taxon>Vertebrata</taxon>
        <taxon>Euteleostomi</taxon>
        <taxon>Amphibia</taxon>
        <taxon>Batrachia</taxon>
        <taxon>Anura</taxon>
        <taxon>Neobatrachia</taxon>
        <taxon>Ranoidea</taxon>
        <taxon>Ranidae</taxon>
        <taxon>Staurois</taxon>
    </lineage>
</organism>
<protein>
    <submittedName>
        <fullName evidence="1">Uncharacterized protein</fullName>
    </submittedName>
</protein>
<gene>
    <name evidence="1" type="ORF">SPARVUS_LOCUS2300524</name>
</gene>
<sequence length="53" mass="5798">MSFPCIGYQNVEPTKCIHKWSILYQDGNSPENHIAFPCSVDCGRPDIVNAGSG</sequence>
<accession>A0ABN9B7H3</accession>
<dbReference type="Proteomes" id="UP001162483">
    <property type="component" value="Unassembled WGS sequence"/>
</dbReference>
<dbReference type="EMBL" id="CATNWA010002679">
    <property type="protein sequence ID" value="CAI9543527.1"/>
    <property type="molecule type" value="Genomic_DNA"/>
</dbReference>
<proteinExistence type="predicted"/>
<name>A0ABN9B7H3_9NEOB</name>
<reference evidence="1" key="1">
    <citation type="submission" date="2023-05" db="EMBL/GenBank/DDBJ databases">
        <authorList>
            <person name="Stuckert A."/>
        </authorList>
    </citation>
    <scope>NUCLEOTIDE SEQUENCE</scope>
</reference>